<sequence length="51" mass="6246">MFLQLCYDWSKIIKYIRLSVNHEQAHKPFLSVVYKLKSMICKNLFIGRFYM</sequence>
<accession>A0A7W4QFC5</accession>
<name>A0A7W4QFC5_BACVE</name>
<dbReference type="EMBL" id="CP063687">
    <property type="protein sequence ID" value="QOY26004.1"/>
    <property type="molecule type" value="Genomic_DNA"/>
</dbReference>
<proteinExistence type="predicted"/>
<protein>
    <submittedName>
        <fullName evidence="1">Uncharacterized protein</fullName>
    </submittedName>
</protein>
<gene>
    <name evidence="1" type="ORF">BACVE_000953</name>
</gene>
<dbReference type="AlphaFoldDB" id="A0A7W4QFC5"/>
<organism evidence="1 2">
    <name type="scientific">Bacillus velezensis</name>
    <dbReference type="NCBI Taxonomy" id="492670"/>
    <lineage>
        <taxon>Bacteria</taxon>
        <taxon>Bacillati</taxon>
        <taxon>Bacillota</taxon>
        <taxon>Bacilli</taxon>
        <taxon>Bacillales</taxon>
        <taxon>Bacillaceae</taxon>
        <taxon>Bacillus</taxon>
        <taxon>Bacillus amyloliquefaciens group</taxon>
    </lineage>
</organism>
<evidence type="ECO:0000313" key="1">
    <source>
        <dbReference type="EMBL" id="QOY26004.1"/>
    </source>
</evidence>
<evidence type="ECO:0000313" key="2">
    <source>
        <dbReference type="Proteomes" id="UP000587477"/>
    </source>
</evidence>
<dbReference type="Proteomes" id="UP000587477">
    <property type="component" value="Chromosome"/>
</dbReference>
<reference evidence="2" key="1">
    <citation type="submission" date="2020-10" db="EMBL/GenBank/DDBJ databases">
        <title>Complete genome sequence of Bacillus velezensis NST6.</title>
        <authorList>
            <person name="Choi J."/>
        </authorList>
    </citation>
    <scope>NUCLEOTIDE SEQUENCE [LARGE SCALE GENOMIC DNA]</scope>
    <source>
        <strain evidence="2">NST6</strain>
    </source>
</reference>